<feature type="chain" id="PRO_5045211592" evidence="1">
    <location>
        <begin position="26"/>
        <end position="408"/>
    </location>
</feature>
<dbReference type="RefSeq" id="WP_247397618.1">
    <property type="nucleotide sequence ID" value="NZ_JAKNRV010000034.1"/>
</dbReference>
<evidence type="ECO:0000313" key="2">
    <source>
        <dbReference type="EMBL" id="MCK1784019.1"/>
    </source>
</evidence>
<organism evidence="2 3">
    <name type="scientific">Pseudomonas emilianonis</name>
    <dbReference type="NCBI Taxonomy" id="2915812"/>
    <lineage>
        <taxon>Bacteria</taxon>
        <taxon>Pseudomonadati</taxon>
        <taxon>Pseudomonadota</taxon>
        <taxon>Gammaproteobacteria</taxon>
        <taxon>Pseudomonadales</taxon>
        <taxon>Pseudomonadaceae</taxon>
        <taxon>Pseudomonas</taxon>
    </lineage>
</organism>
<evidence type="ECO:0000256" key="1">
    <source>
        <dbReference type="SAM" id="SignalP"/>
    </source>
</evidence>
<keyword evidence="1" id="KW-0732">Signal</keyword>
<gene>
    <name evidence="2" type="ORF">L9Z73_06525</name>
</gene>
<proteinExistence type="predicted"/>
<accession>A0ABT0EEI1</accession>
<comment type="caution">
    <text evidence="2">The sequence shown here is derived from an EMBL/GenBank/DDBJ whole genome shotgun (WGS) entry which is preliminary data.</text>
</comment>
<keyword evidence="3" id="KW-1185">Reference proteome</keyword>
<reference evidence="2 3" key="1">
    <citation type="submission" date="2022-02" db="EMBL/GenBank/DDBJ databases">
        <title>Comparative genomics of the first Antarctic Pseudomonas spp. capable of biotransforming 2,4,6-Trinitrotoluene.</title>
        <authorList>
            <person name="Cabrera M.A."/>
            <person name="Marquez S.L."/>
            <person name="Perez-Donoso J.M."/>
        </authorList>
    </citation>
    <scope>NUCLEOTIDE SEQUENCE [LARGE SCALE GENOMIC DNA]</scope>
    <source>
        <strain evidence="2 3">TNT11</strain>
    </source>
</reference>
<name>A0ABT0EEI1_9PSED</name>
<dbReference type="Proteomes" id="UP001317085">
    <property type="component" value="Unassembled WGS sequence"/>
</dbReference>
<evidence type="ECO:0000313" key="3">
    <source>
        <dbReference type="Proteomes" id="UP001317085"/>
    </source>
</evidence>
<feature type="signal peptide" evidence="1">
    <location>
        <begin position="1"/>
        <end position="25"/>
    </location>
</feature>
<dbReference type="EMBL" id="JAKNRV010000034">
    <property type="protein sequence ID" value="MCK1784019.1"/>
    <property type="molecule type" value="Genomic_DNA"/>
</dbReference>
<sequence>MQIKHTLLGLWLVGLLLGLPADVTAATVDILASFRPDPSQPSRNVFKNHTPPGNSYCTWAPQYCNETRYSIGFPIDFRMNSAITPGGDDRNHILFHAPTERRNITVLHESTGEAETLQFRISGIGMMLKWIEPNPGPGVGWESSWVYPPAPCQYIGTGVGSPSFYAFTWGLPEGSRGCAQRAATAVPMGTFWMEGLGFTYELITPNPLGMRAGTYRGQITFSVGPYKDFDMGDVLLPNDDQVTLNFILTVDHVLKVEIPPGGDRVELLPQGGWQGWVSQGRKPTRLFRDQTFNFYSTSRFKMGLQCQYVEAGDNTCRIREAASGRSVPLQVGVTMPYGIVDPEGQPIQRRPLRLDGTGTQLLLSTMFVDRKPGTLHFEVARDDVATMLQPGEAAAYEGSVTVIWDSEV</sequence>
<protein>
    <submittedName>
        <fullName evidence="2">Uncharacterized protein</fullName>
    </submittedName>
</protein>